<feature type="domain" description="HTH cro/C1-type" evidence="1">
    <location>
        <begin position="9"/>
        <end position="69"/>
    </location>
</feature>
<accession>A0A2N5GPJ2</accession>
<keyword evidence="5" id="KW-1185">Reference proteome</keyword>
<protein>
    <submittedName>
        <fullName evidence="2">LexA family transcriptional regulator</fullName>
    </submittedName>
</protein>
<dbReference type="EMBL" id="PGVA01000012">
    <property type="protein sequence ID" value="PLR84627.1"/>
    <property type="molecule type" value="Genomic_DNA"/>
</dbReference>
<dbReference type="InterPro" id="IPR015927">
    <property type="entry name" value="Peptidase_S24_S26A/B/C"/>
</dbReference>
<dbReference type="InterPro" id="IPR001387">
    <property type="entry name" value="Cro/C1-type_HTH"/>
</dbReference>
<dbReference type="SUPFAM" id="SSF47413">
    <property type="entry name" value="lambda repressor-like DNA-binding domains"/>
    <property type="match status" value="1"/>
</dbReference>
<evidence type="ECO:0000313" key="4">
    <source>
        <dbReference type="Proteomes" id="UP000234951"/>
    </source>
</evidence>
<sequence>MHYSFGEKLKSLRIQRGLSQEELADKLNEKYDSKINKAMISKWENSKEEPRMESVRNIANFFGKTLDEMLGLDTDKSSVSLHETASPYGVHTRQVPIVGSIAAGTPILAEENIEGYLPVLSSFLGDREYFYLKVKGHSMNLEFKEGSYVLVEKTPMVENGQIAVILIDGTEATVKKLLFKGDNLVTLVPMSTDPTHEPKIYDLTKDSVQIIGRVVQAVKVY</sequence>
<name>A0A2N5GPJ2_9BACI</name>
<gene>
    <name evidence="2" type="ORF">CU635_06015</name>
    <name evidence="3" type="ORF">CVD25_00910</name>
</gene>
<dbReference type="Gene3D" id="2.10.109.10">
    <property type="entry name" value="Umud Fragment, subunit A"/>
    <property type="match status" value="1"/>
</dbReference>
<comment type="caution">
    <text evidence="2">The sequence shown here is derived from an EMBL/GenBank/DDBJ whole genome shotgun (WGS) entry which is preliminary data.</text>
</comment>
<evidence type="ECO:0000313" key="5">
    <source>
        <dbReference type="Proteomes" id="UP000235114"/>
    </source>
</evidence>
<proteinExistence type="predicted"/>
<dbReference type="Pfam" id="PF00717">
    <property type="entry name" value="Peptidase_S24"/>
    <property type="match status" value="1"/>
</dbReference>
<reference evidence="3 5" key="2">
    <citation type="submission" date="2017-12" db="EMBL/GenBank/DDBJ databases">
        <title>Comparative Functional Genomics of Dry Heat Resistant strains isolated from the Viking Spacecraft.</title>
        <authorList>
            <person name="Seuylemezian A."/>
            <person name="Cooper K."/>
            <person name="Vaishampayan P."/>
        </authorList>
    </citation>
    <scope>NUCLEOTIDE SEQUENCE [LARGE SCALE GENOMIC DNA]</scope>
    <source>
        <strain evidence="3 5">ATCC 29669</strain>
    </source>
</reference>
<dbReference type="Gene3D" id="1.10.260.40">
    <property type="entry name" value="lambda repressor-like DNA-binding domains"/>
    <property type="match status" value="1"/>
</dbReference>
<dbReference type="GO" id="GO:0003677">
    <property type="term" value="F:DNA binding"/>
    <property type="evidence" value="ECO:0007669"/>
    <property type="project" value="InterPro"/>
</dbReference>
<dbReference type="PANTHER" id="PTHR33516">
    <property type="entry name" value="LEXA REPRESSOR"/>
    <property type="match status" value="1"/>
</dbReference>
<organism evidence="2 4">
    <name type="scientific">Bacillus canaveralius</name>
    <dbReference type="NCBI Taxonomy" id="1403243"/>
    <lineage>
        <taxon>Bacteria</taxon>
        <taxon>Bacillati</taxon>
        <taxon>Bacillota</taxon>
        <taxon>Bacilli</taxon>
        <taxon>Bacillales</taxon>
        <taxon>Bacillaceae</taxon>
        <taxon>Bacillus</taxon>
    </lineage>
</organism>
<dbReference type="InterPro" id="IPR010982">
    <property type="entry name" value="Lambda_DNA-bd_dom_sf"/>
</dbReference>
<evidence type="ECO:0000259" key="1">
    <source>
        <dbReference type="PROSITE" id="PS50943"/>
    </source>
</evidence>
<dbReference type="SMART" id="SM00530">
    <property type="entry name" value="HTH_XRE"/>
    <property type="match status" value="1"/>
</dbReference>
<dbReference type="CDD" id="cd00093">
    <property type="entry name" value="HTH_XRE"/>
    <property type="match status" value="1"/>
</dbReference>
<dbReference type="InterPro" id="IPR050077">
    <property type="entry name" value="LexA_repressor"/>
</dbReference>
<dbReference type="PANTHER" id="PTHR33516:SF2">
    <property type="entry name" value="LEXA REPRESSOR-RELATED"/>
    <property type="match status" value="1"/>
</dbReference>
<dbReference type="CDD" id="cd06529">
    <property type="entry name" value="S24_LexA-like"/>
    <property type="match status" value="1"/>
</dbReference>
<dbReference type="Pfam" id="PF01381">
    <property type="entry name" value="HTH_3"/>
    <property type="match status" value="1"/>
</dbReference>
<dbReference type="EMBL" id="PGVD01000003">
    <property type="protein sequence ID" value="PLS00779.1"/>
    <property type="molecule type" value="Genomic_DNA"/>
</dbReference>
<evidence type="ECO:0000313" key="2">
    <source>
        <dbReference type="EMBL" id="PLR84627.1"/>
    </source>
</evidence>
<dbReference type="Proteomes" id="UP000234951">
    <property type="component" value="Unassembled WGS sequence"/>
</dbReference>
<dbReference type="AlphaFoldDB" id="A0A2N5GPJ2"/>
<dbReference type="Proteomes" id="UP000235114">
    <property type="component" value="Unassembled WGS sequence"/>
</dbReference>
<dbReference type="OrthoDB" id="194368at2"/>
<dbReference type="PROSITE" id="PS50943">
    <property type="entry name" value="HTH_CROC1"/>
    <property type="match status" value="1"/>
</dbReference>
<dbReference type="InterPro" id="IPR039418">
    <property type="entry name" value="LexA-like"/>
</dbReference>
<reference evidence="2 4" key="1">
    <citation type="submission" date="2017-11" db="EMBL/GenBank/DDBJ databases">
        <title>Comparitive Functional Genomics of Dry Heat Resistant strains isolated from the Viking Spacecraft.</title>
        <authorList>
            <person name="Seuylemezian A."/>
            <person name="Cooper K."/>
            <person name="Vaishampayan P."/>
        </authorList>
    </citation>
    <scope>NUCLEOTIDE SEQUENCE [LARGE SCALE GENOMIC DNA]</scope>
    <source>
        <strain evidence="2 4">M4.6</strain>
    </source>
</reference>
<dbReference type="InterPro" id="IPR036286">
    <property type="entry name" value="LexA/Signal_pep-like_sf"/>
</dbReference>
<dbReference type="SUPFAM" id="SSF51306">
    <property type="entry name" value="LexA/Signal peptidase"/>
    <property type="match status" value="1"/>
</dbReference>
<dbReference type="RefSeq" id="WP_101576276.1">
    <property type="nucleotide sequence ID" value="NZ_PGVA01000012.1"/>
</dbReference>
<evidence type="ECO:0000313" key="3">
    <source>
        <dbReference type="EMBL" id="PLS00779.1"/>
    </source>
</evidence>